<feature type="domain" description="Reverse transcriptase/retrotransposon-derived protein RNase H-like" evidence="3">
    <location>
        <begin position="902"/>
        <end position="953"/>
    </location>
</feature>
<dbReference type="Pfam" id="PF17921">
    <property type="entry name" value="Integrase_H2C2"/>
    <property type="match status" value="1"/>
</dbReference>
<dbReference type="AlphaFoldDB" id="A0A6L2J8W2"/>
<dbReference type="GO" id="GO:0003676">
    <property type="term" value="F:nucleic acid binding"/>
    <property type="evidence" value="ECO:0007669"/>
    <property type="project" value="InterPro"/>
</dbReference>
<name>A0A6L2J8W2_TANCI</name>
<keyword evidence="1" id="KW-0511">Multifunctional enzyme</keyword>
<feature type="compositionally biased region" description="Acidic residues" evidence="2">
    <location>
        <begin position="97"/>
        <end position="117"/>
    </location>
</feature>
<feature type="compositionally biased region" description="Pro residues" evidence="2">
    <location>
        <begin position="39"/>
        <end position="63"/>
    </location>
</feature>
<dbReference type="InterPro" id="IPR036397">
    <property type="entry name" value="RNaseH_sf"/>
</dbReference>
<dbReference type="Gene3D" id="3.10.10.10">
    <property type="entry name" value="HIV Type 1 Reverse Transcriptase, subunit A, domain 1"/>
    <property type="match status" value="1"/>
</dbReference>
<feature type="domain" description="Integrase zinc-binding" evidence="4">
    <location>
        <begin position="976"/>
        <end position="1002"/>
    </location>
</feature>
<dbReference type="InterPro" id="IPR041577">
    <property type="entry name" value="RT_RNaseH_2"/>
</dbReference>
<evidence type="ECO:0008006" key="6">
    <source>
        <dbReference type="Google" id="ProtNLM"/>
    </source>
</evidence>
<organism evidence="5">
    <name type="scientific">Tanacetum cinerariifolium</name>
    <name type="common">Dalmatian daisy</name>
    <name type="synonym">Chrysanthemum cinerariifolium</name>
    <dbReference type="NCBI Taxonomy" id="118510"/>
    <lineage>
        <taxon>Eukaryota</taxon>
        <taxon>Viridiplantae</taxon>
        <taxon>Streptophyta</taxon>
        <taxon>Embryophyta</taxon>
        <taxon>Tracheophyta</taxon>
        <taxon>Spermatophyta</taxon>
        <taxon>Magnoliopsida</taxon>
        <taxon>eudicotyledons</taxon>
        <taxon>Gunneridae</taxon>
        <taxon>Pentapetalae</taxon>
        <taxon>asterids</taxon>
        <taxon>campanulids</taxon>
        <taxon>Asterales</taxon>
        <taxon>Asteraceae</taxon>
        <taxon>Asteroideae</taxon>
        <taxon>Anthemideae</taxon>
        <taxon>Anthemidinae</taxon>
        <taxon>Tanacetum</taxon>
    </lineage>
</organism>
<accession>A0A6L2J8W2</accession>
<dbReference type="InterPro" id="IPR050951">
    <property type="entry name" value="Retrovirus_Pol_polyprotein"/>
</dbReference>
<dbReference type="GO" id="GO:0003824">
    <property type="term" value="F:catalytic activity"/>
    <property type="evidence" value="ECO:0007669"/>
    <property type="project" value="UniProtKB-KW"/>
</dbReference>
<comment type="caution">
    <text evidence="5">The sequence shown here is derived from an EMBL/GenBank/DDBJ whole genome shotgun (WGS) entry which is preliminary data.</text>
</comment>
<evidence type="ECO:0000256" key="2">
    <source>
        <dbReference type="SAM" id="MobiDB-lite"/>
    </source>
</evidence>
<dbReference type="Gene3D" id="1.10.340.70">
    <property type="match status" value="1"/>
</dbReference>
<dbReference type="PANTHER" id="PTHR37984">
    <property type="entry name" value="PROTEIN CBG26694"/>
    <property type="match status" value="1"/>
</dbReference>
<dbReference type="PANTHER" id="PTHR37984:SF5">
    <property type="entry name" value="PROTEIN NYNRIN-LIKE"/>
    <property type="match status" value="1"/>
</dbReference>
<dbReference type="SUPFAM" id="SSF56672">
    <property type="entry name" value="DNA/RNA polymerases"/>
    <property type="match status" value="1"/>
</dbReference>
<dbReference type="EMBL" id="BKCJ010000356">
    <property type="protein sequence ID" value="GEU32445.1"/>
    <property type="molecule type" value="Genomic_DNA"/>
</dbReference>
<dbReference type="Gene3D" id="3.30.70.270">
    <property type="match status" value="1"/>
</dbReference>
<dbReference type="InterPro" id="IPR043502">
    <property type="entry name" value="DNA/RNA_pol_sf"/>
</dbReference>
<dbReference type="InterPro" id="IPR012337">
    <property type="entry name" value="RNaseH-like_sf"/>
</dbReference>
<feature type="compositionally biased region" description="Acidic residues" evidence="2">
    <location>
        <begin position="124"/>
        <end position="139"/>
    </location>
</feature>
<dbReference type="InterPro" id="IPR043128">
    <property type="entry name" value="Rev_trsase/Diguanyl_cyclase"/>
</dbReference>
<evidence type="ECO:0000259" key="3">
    <source>
        <dbReference type="Pfam" id="PF17919"/>
    </source>
</evidence>
<protein>
    <recommendedName>
        <fullName evidence="6">Reverse transcriptase domain-containing protein</fullName>
    </recommendedName>
</protein>
<reference evidence="5" key="1">
    <citation type="journal article" date="2019" name="Sci. Rep.">
        <title>Draft genome of Tanacetum cinerariifolium, the natural source of mosquito coil.</title>
        <authorList>
            <person name="Yamashiro T."/>
            <person name="Shiraishi A."/>
            <person name="Satake H."/>
            <person name="Nakayama K."/>
        </authorList>
    </citation>
    <scope>NUCLEOTIDE SEQUENCE</scope>
</reference>
<dbReference type="InterPro" id="IPR041588">
    <property type="entry name" value="Integrase_H2C2"/>
</dbReference>
<gene>
    <name evidence="5" type="ORF">Tci_004423</name>
</gene>
<dbReference type="Gene3D" id="3.30.420.10">
    <property type="entry name" value="Ribonuclease H-like superfamily/Ribonuclease H"/>
    <property type="match status" value="1"/>
</dbReference>
<feature type="region of interest" description="Disordered" evidence="2">
    <location>
        <begin position="38"/>
        <end position="139"/>
    </location>
</feature>
<evidence type="ECO:0000313" key="5">
    <source>
        <dbReference type="EMBL" id="GEU32445.1"/>
    </source>
</evidence>
<sequence>MSNSEDSTVTYIEVFSKFKEPSDVGSSRFVVYEYDGLPMHPPSPDYVPGPEHPPSPDFVPEPVYPEFMPPEDDVLPAEEKPLPVAISPTADSPEYITESDLEEDLEEDDEDPEEDPADYPTNRDDDEEVEESSGDDADDDEASMAMMRAAAPSTYILTPPLGTLSLLPITLPTSSLPLLLPSIDCREDVLEVTLTPQKRLCIAIGPRFKVKVCSSAPTARPTGGFRADYGFVGTLDAEIRRDPDRDIGYRIIDVWEDPNDIAEEIPTTDVVELSQMMTDFVTIVRQDTYEIYRRLDDAQDDRLLMSGQLNSLHKDRHSYARTARLMESESKAFREAWVQSMDASYMARSDMTDTAHRGTDSTKDIGDSDGSTTEYYIFLSLKKIAPKRTTRSSPATTTTTTNLVTNAQLKALIDQGVADALIDQGIADALVARNAHRSQNGKDSHDSRMDVRRQAPLARECTYLDFMKCKPLYFKDTEEVVELTQWFERMETVFCISNCTVKKQIKFATCTLLGSALTWWNPHVKTVGHDELALMCARMFPKKSDKIKRYVGGLPDMIHKSVMASKPKTMQDTVEFATELMDKKIRTLLNDRQKRESLRIPQRTIRTNNKTRDKTLAGLTPQGLVRRNLTESPRTFQRGTRAGEKVTCLECGAQVHFKKECLNLKNNNRGNPTGNGNAPAKVYAVGHTRTNPDSNVVMGYYYDIELADKRIVGLNTIIRGYTLNFLNHPFNIDLMPIELGSFDVIIGMDWRLKTSWRRSDLRTYRSFKIFLKHFLGLSPTQQVEFQINLIPSVAPVAWAPYRLTPSEIKELSDQLKEPSDKGFIRPSYHQLRVREEDILKTTFKTRYGHYENKKEHEEQLKALLELLKKEELYAKFSKCELWILKIAKSMTKLTQKGVKFDWGDKEEAAFQLIKQKLCSAPILALPEGSEDFVVYFDASHKGLGAALRQREKNCDHARVPQVKIFYLSGYRQDVSRHEEVYWWPNMKADVATYVRKCLTYAKLPKSSQGYDTIWVIVDRLTKSAVFVPIREIDLIEKLLRMYLKERTLQKALGISLDMSTAYHPQTNGQSERTIQTLEDMLRACLIYFGNAVPLDGLHFDDKLYFVEERIEIMDQEVKRLKRSYIVIVKVRWYSRRGPEFTWERKDQFWKKYPHLFTKTASSSSAMY</sequence>
<proteinExistence type="predicted"/>
<evidence type="ECO:0000256" key="1">
    <source>
        <dbReference type="ARBA" id="ARBA00023268"/>
    </source>
</evidence>
<dbReference type="SUPFAM" id="SSF53098">
    <property type="entry name" value="Ribonuclease H-like"/>
    <property type="match status" value="1"/>
</dbReference>
<evidence type="ECO:0000259" key="4">
    <source>
        <dbReference type="Pfam" id="PF17921"/>
    </source>
</evidence>
<dbReference type="Pfam" id="PF17919">
    <property type="entry name" value="RT_RNaseH_2"/>
    <property type="match status" value="1"/>
</dbReference>